<dbReference type="SMART" id="SM00839">
    <property type="entry name" value="ELFV_dehydrog"/>
    <property type="match status" value="1"/>
</dbReference>
<evidence type="ECO:0000256" key="5">
    <source>
        <dbReference type="ARBA" id="ARBA00023128"/>
    </source>
</evidence>
<dbReference type="GO" id="GO:0006538">
    <property type="term" value="P:L-glutamate catabolic process"/>
    <property type="evidence" value="ECO:0007669"/>
    <property type="project" value="TreeGrafter"/>
</dbReference>
<dbReference type="EC" id="1.4.1.3" evidence="3"/>
<dbReference type="CDD" id="cd01076">
    <property type="entry name" value="NAD_bind_1_Glu_DH"/>
    <property type="match status" value="1"/>
</dbReference>
<evidence type="ECO:0000256" key="7">
    <source>
        <dbReference type="ARBA" id="ARBA00048577"/>
    </source>
</evidence>
<dbReference type="FunFam" id="3.40.50.720:FF:000100">
    <property type="entry name" value="Glutamate dehydrogenase 1, mitochondrial"/>
    <property type="match status" value="1"/>
</dbReference>
<sequence length="257" mass="28092">MTGLDGNIAGKSIIVQGFGNVGYWAAKFFENNGAKIIGIGEHDVAAYDPKGLDIEALFQHRAEKGTFRGFGSAEIIEEPIKLMERECDILIPAALERQIGLKNVKNIKAKIIGEAANGPITPDAHDYLVSKGKVVIPDLLLNAGGVTVSYFEWLKNLSHVRFGRMSRKWEEAGKDKLLTLVEENAGRQLTPQERRAVIHGAEEHELVYSGLEDTMIGACEETRATAALKNTDFRTAAIANAIQKISLVTTQSGQMFL</sequence>
<dbReference type="PANTHER" id="PTHR11606:SF13">
    <property type="entry name" value="GLUTAMATE DEHYDROGENASE 1, MITOCHONDRIAL"/>
    <property type="match status" value="1"/>
</dbReference>
<evidence type="ECO:0000256" key="6">
    <source>
        <dbReference type="ARBA" id="ARBA00047867"/>
    </source>
</evidence>
<name>A0A9P6PRF5_9FUNG</name>
<protein>
    <recommendedName>
        <fullName evidence="3">glutamate dehydrogenase [NAD(P)(+)]</fullName>
        <ecNumber evidence="3">1.4.1.3</ecNumber>
    </recommendedName>
</protein>
<comment type="caution">
    <text evidence="10">The sequence shown here is derived from an EMBL/GenBank/DDBJ whole genome shotgun (WGS) entry which is preliminary data.</text>
</comment>
<evidence type="ECO:0000313" key="10">
    <source>
        <dbReference type="EMBL" id="KAG0251393.1"/>
    </source>
</evidence>
<gene>
    <name evidence="10" type="primary">GLUD1_3</name>
    <name evidence="10" type="ORF">BG011_007628</name>
</gene>
<accession>A0A9P6PRF5</accession>
<dbReference type="PRINTS" id="PR00082">
    <property type="entry name" value="GLFDHDRGNASE"/>
</dbReference>
<dbReference type="InterPro" id="IPR006095">
    <property type="entry name" value="Glu/Leu/Phe/Val/Trp_DH"/>
</dbReference>
<organism evidence="10 11">
    <name type="scientific">Mortierella polycephala</name>
    <dbReference type="NCBI Taxonomy" id="41804"/>
    <lineage>
        <taxon>Eukaryota</taxon>
        <taxon>Fungi</taxon>
        <taxon>Fungi incertae sedis</taxon>
        <taxon>Mucoromycota</taxon>
        <taxon>Mortierellomycotina</taxon>
        <taxon>Mortierellomycetes</taxon>
        <taxon>Mortierellales</taxon>
        <taxon>Mortierellaceae</taxon>
        <taxon>Mortierella</taxon>
    </lineage>
</organism>
<dbReference type="EMBL" id="JAAAJA010000597">
    <property type="protein sequence ID" value="KAG0251393.1"/>
    <property type="molecule type" value="Genomic_DNA"/>
</dbReference>
<dbReference type="AlphaFoldDB" id="A0A9P6PRF5"/>
<dbReference type="PANTHER" id="PTHR11606">
    <property type="entry name" value="GLUTAMATE DEHYDROGENASE"/>
    <property type="match status" value="1"/>
</dbReference>
<dbReference type="GO" id="GO:0005739">
    <property type="term" value="C:mitochondrion"/>
    <property type="evidence" value="ECO:0007669"/>
    <property type="project" value="UniProtKB-SubCell"/>
</dbReference>
<dbReference type="GO" id="GO:0004352">
    <property type="term" value="F:glutamate dehydrogenase (NAD+) activity"/>
    <property type="evidence" value="ECO:0007669"/>
    <property type="project" value="TreeGrafter"/>
</dbReference>
<keyword evidence="4 8" id="KW-0560">Oxidoreductase</keyword>
<comment type="subcellular location">
    <subcellularLocation>
        <location evidence="1">Mitochondrion</location>
    </subcellularLocation>
</comment>
<evidence type="ECO:0000313" key="11">
    <source>
        <dbReference type="Proteomes" id="UP000726737"/>
    </source>
</evidence>
<dbReference type="InterPro" id="IPR033922">
    <property type="entry name" value="NAD_bind_Glu_DH"/>
</dbReference>
<comment type="similarity">
    <text evidence="2 8">Belongs to the Glu/Leu/Phe/Val dehydrogenases family.</text>
</comment>
<proteinExistence type="inferred from homology"/>
<dbReference type="Gene3D" id="3.40.50.720">
    <property type="entry name" value="NAD(P)-binding Rossmann-like Domain"/>
    <property type="match status" value="1"/>
</dbReference>
<evidence type="ECO:0000256" key="4">
    <source>
        <dbReference type="ARBA" id="ARBA00023002"/>
    </source>
</evidence>
<dbReference type="OrthoDB" id="6718861at2759"/>
<dbReference type="InterPro" id="IPR036291">
    <property type="entry name" value="NAD(P)-bd_dom_sf"/>
</dbReference>
<evidence type="ECO:0000256" key="8">
    <source>
        <dbReference type="RuleBase" id="RU004417"/>
    </source>
</evidence>
<dbReference type="SUPFAM" id="SSF51735">
    <property type="entry name" value="NAD(P)-binding Rossmann-fold domains"/>
    <property type="match status" value="1"/>
</dbReference>
<dbReference type="Proteomes" id="UP000726737">
    <property type="component" value="Unassembled WGS sequence"/>
</dbReference>
<evidence type="ECO:0000259" key="9">
    <source>
        <dbReference type="SMART" id="SM00839"/>
    </source>
</evidence>
<feature type="domain" description="Glutamate/phenylalanine/leucine/valine/L-tryptophan dehydrogenase C-terminal" evidence="9">
    <location>
        <begin position="1"/>
        <end position="253"/>
    </location>
</feature>
<evidence type="ECO:0000256" key="3">
    <source>
        <dbReference type="ARBA" id="ARBA00012889"/>
    </source>
</evidence>
<evidence type="ECO:0000256" key="1">
    <source>
        <dbReference type="ARBA" id="ARBA00004173"/>
    </source>
</evidence>
<reference evidence="10" key="1">
    <citation type="journal article" date="2020" name="Fungal Divers.">
        <title>Resolving the Mortierellaceae phylogeny through synthesis of multi-gene phylogenetics and phylogenomics.</title>
        <authorList>
            <person name="Vandepol N."/>
            <person name="Liber J."/>
            <person name="Desiro A."/>
            <person name="Na H."/>
            <person name="Kennedy M."/>
            <person name="Barry K."/>
            <person name="Grigoriev I.V."/>
            <person name="Miller A.N."/>
            <person name="O'Donnell K."/>
            <person name="Stajich J.E."/>
            <person name="Bonito G."/>
        </authorList>
    </citation>
    <scope>NUCLEOTIDE SEQUENCE</scope>
    <source>
        <strain evidence="10">KOD948</strain>
    </source>
</reference>
<keyword evidence="5" id="KW-0496">Mitochondrion</keyword>
<comment type="catalytic activity">
    <reaction evidence="7">
        <text>L-glutamate + NADP(+) + H2O = 2-oxoglutarate + NH4(+) + NADPH + H(+)</text>
        <dbReference type="Rhea" id="RHEA:11612"/>
        <dbReference type="ChEBI" id="CHEBI:15377"/>
        <dbReference type="ChEBI" id="CHEBI:15378"/>
        <dbReference type="ChEBI" id="CHEBI:16810"/>
        <dbReference type="ChEBI" id="CHEBI:28938"/>
        <dbReference type="ChEBI" id="CHEBI:29985"/>
        <dbReference type="ChEBI" id="CHEBI:57783"/>
        <dbReference type="ChEBI" id="CHEBI:58349"/>
        <dbReference type="EC" id="1.4.1.3"/>
    </reaction>
</comment>
<keyword evidence="11" id="KW-1185">Reference proteome</keyword>
<dbReference type="Pfam" id="PF00208">
    <property type="entry name" value="ELFV_dehydrog"/>
    <property type="match status" value="1"/>
</dbReference>
<evidence type="ECO:0000256" key="2">
    <source>
        <dbReference type="ARBA" id="ARBA00006382"/>
    </source>
</evidence>
<comment type="catalytic activity">
    <reaction evidence="6">
        <text>L-glutamate + NAD(+) + H2O = 2-oxoglutarate + NH4(+) + NADH + H(+)</text>
        <dbReference type="Rhea" id="RHEA:15133"/>
        <dbReference type="ChEBI" id="CHEBI:15377"/>
        <dbReference type="ChEBI" id="CHEBI:15378"/>
        <dbReference type="ChEBI" id="CHEBI:16810"/>
        <dbReference type="ChEBI" id="CHEBI:28938"/>
        <dbReference type="ChEBI" id="CHEBI:29985"/>
        <dbReference type="ChEBI" id="CHEBI:57540"/>
        <dbReference type="ChEBI" id="CHEBI:57945"/>
        <dbReference type="EC" id="1.4.1.3"/>
    </reaction>
</comment>
<dbReference type="InterPro" id="IPR006096">
    <property type="entry name" value="Glu/Leu/Phe/Val/Trp_DH_C"/>
</dbReference>